<evidence type="ECO:0000313" key="3">
    <source>
        <dbReference type="Proteomes" id="UP000193391"/>
    </source>
</evidence>
<dbReference type="InterPro" id="IPR029058">
    <property type="entry name" value="AB_hydrolase_fold"/>
</dbReference>
<dbReference type="EMBL" id="JFKA01000013">
    <property type="protein sequence ID" value="OSQ35952.1"/>
    <property type="molecule type" value="Genomic_DNA"/>
</dbReference>
<proteinExistence type="predicted"/>
<dbReference type="InterPro" id="IPR000073">
    <property type="entry name" value="AB_hydrolase_1"/>
</dbReference>
<reference evidence="2 3" key="1">
    <citation type="submission" date="2014-03" db="EMBL/GenBank/DDBJ databases">
        <title>The draft genome sequence of Thalassospira mesophila JCM 18969.</title>
        <authorList>
            <person name="Lai Q."/>
            <person name="Shao Z."/>
        </authorList>
    </citation>
    <scope>NUCLEOTIDE SEQUENCE [LARGE SCALE GENOMIC DNA]</scope>
    <source>
        <strain evidence="2 3">JCM 18969</strain>
    </source>
</reference>
<dbReference type="STRING" id="1293891.TMES_19125"/>
<dbReference type="AlphaFoldDB" id="A0A1Y2KVM6"/>
<evidence type="ECO:0000259" key="1">
    <source>
        <dbReference type="Pfam" id="PF00561"/>
    </source>
</evidence>
<dbReference type="GO" id="GO:0016787">
    <property type="term" value="F:hydrolase activity"/>
    <property type="evidence" value="ECO:0007669"/>
    <property type="project" value="UniProtKB-KW"/>
</dbReference>
<sequence>MTNTALPDTLPSTDTFAIARDGTRLSYRLTPAQNPAKTNARLVLVHALAMDKNLWNGTIAALKSAADIITLDCRGHGLSDKPAGPYRVEQFADDIADILAHAGWESAIVTGASMGGCVALAFASGHGDKTDGLGLIDTTAWYGENAADAWQKRADKARDEGLSALLAFQKTRWFGDSFRENPANNAVIDSAVETFLANDISAYHATCMMLGAADLRSGLAGFDFPCVIRVGSEDYATPIEMAQAMASAIPDAKMEIMDGIRHFSPLEAPDMIAAALQELIGDVTAATNNS</sequence>
<dbReference type="SUPFAM" id="SSF53474">
    <property type="entry name" value="alpha/beta-Hydrolases"/>
    <property type="match status" value="1"/>
</dbReference>
<comment type="caution">
    <text evidence="2">The sequence shown here is derived from an EMBL/GenBank/DDBJ whole genome shotgun (WGS) entry which is preliminary data.</text>
</comment>
<name>A0A1Y2KVM6_9PROT</name>
<dbReference type="OrthoDB" id="9801400at2"/>
<dbReference type="RefSeq" id="WP_085585575.1">
    <property type="nucleotide sequence ID" value="NZ_JFKA01000013.1"/>
</dbReference>
<keyword evidence="2" id="KW-0378">Hydrolase</keyword>
<dbReference type="InterPro" id="IPR050471">
    <property type="entry name" value="AB_hydrolase"/>
</dbReference>
<dbReference type="PANTHER" id="PTHR43433">
    <property type="entry name" value="HYDROLASE, ALPHA/BETA FOLD FAMILY PROTEIN"/>
    <property type="match status" value="1"/>
</dbReference>
<accession>A0A1Y2KVM6</accession>
<feature type="domain" description="AB hydrolase-1" evidence="1">
    <location>
        <begin position="42"/>
        <end position="269"/>
    </location>
</feature>
<gene>
    <name evidence="2" type="ORF">TMES_19125</name>
</gene>
<evidence type="ECO:0000313" key="2">
    <source>
        <dbReference type="EMBL" id="OSQ35952.1"/>
    </source>
</evidence>
<dbReference type="Pfam" id="PF00561">
    <property type="entry name" value="Abhydrolase_1"/>
    <property type="match status" value="1"/>
</dbReference>
<keyword evidence="3" id="KW-1185">Reference proteome</keyword>
<dbReference type="Proteomes" id="UP000193391">
    <property type="component" value="Unassembled WGS sequence"/>
</dbReference>
<dbReference type="PANTHER" id="PTHR43433:SF5">
    <property type="entry name" value="AB HYDROLASE-1 DOMAIN-CONTAINING PROTEIN"/>
    <property type="match status" value="1"/>
</dbReference>
<protein>
    <submittedName>
        <fullName evidence="2">Lactone hydrolase</fullName>
    </submittedName>
</protein>
<dbReference type="PRINTS" id="PR00111">
    <property type="entry name" value="ABHYDROLASE"/>
</dbReference>
<dbReference type="Gene3D" id="3.40.50.1820">
    <property type="entry name" value="alpha/beta hydrolase"/>
    <property type="match status" value="1"/>
</dbReference>
<organism evidence="2 3">
    <name type="scientific">Thalassospira mesophila</name>
    <dbReference type="NCBI Taxonomy" id="1293891"/>
    <lineage>
        <taxon>Bacteria</taxon>
        <taxon>Pseudomonadati</taxon>
        <taxon>Pseudomonadota</taxon>
        <taxon>Alphaproteobacteria</taxon>
        <taxon>Rhodospirillales</taxon>
        <taxon>Thalassospiraceae</taxon>
        <taxon>Thalassospira</taxon>
    </lineage>
</organism>